<evidence type="ECO:0000256" key="1">
    <source>
        <dbReference type="SAM" id="MobiDB-lite"/>
    </source>
</evidence>
<name>A3CXA8_METMJ</name>
<evidence type="ECO:0000313" key="2">
    <source>
        <dbReference type="EMBL" id="ABN58008.1"/>
    </source>
</evidence>
<reference evidence="2 3" key="1">
    <citation type="journal article" date="2009" name="Stand. Genomic Sci.">
        <title>Complete genome sequence of Methanoculleus marisnigri Romesser et al. 1981 type strain JR1.</title>
        <authorList>
            <person name="Anderson I.J."/>
            <person name="Sieprawska-Lupa M."/>
            <person name="Lapidus A."/>
            <person name="Nolan M."/>
            <person name="Copeland A."/>
            <person name="Glavina Del Rio T."/>
            <person name="Tice H."/>
            <person name="Dalin E."/>
            <person name="Barry K."/>
            <person name="Saunders E."/>
            <person name="Han C."/>
            <person name="Brettin T."/>
            <person name="Detter J.C."/>
            <person name="Bruce D."/>
            <person name="Mikhailova N."/>
            <person name="Pitluck S."/>
            <person name="Hauser L."/>
            <person name="Land M."/>
            <person name="Lucas S."/>
            <person name="Richardson P."/>
            <person name="Whitman W.B."/>
            <person name="Kyrpides N.C."/>
        </authorList>
    </citation>
    <scope>NUCLEOTIDE SEQUENCE [LARGE SCALE GENOMIC DNA]</scope>
    <source>
        <strain evidence="3">ATCC 35101 / DSM 1498 / JR1</strain>
    </source>
</reference>
<proteinExistence type="predicted"/>
<feature type="region of interest" description="Disordered" evidence="1">
    <location>
        <begin position="47"/>
        <end position="123"/>
    </location>
</feature>
<dbReference type="AlphaFoldDB" id="A3CXA8"/>
<evidence type="ECO:0000313" key="3">
    <source>
        <dbReference type="Proteomes" id="UP000002146"/>
    </source>
</evidence>
<sequence length="123" mass="12553">MSEDTAKISHREQQMKQYSGMTINKIGYTLAAVLLLLACAAASPGCVGTDAGRHGPAAPTSPEATVSPRETPAQSPSDGRIGEGEARSLAAAALEREIPGSGSNGWPPSRTTCRPMATSEGSG</sequence>
<dbReference type="KEGG" id="mem:Memar_2083"/>
<organism evidence="2 3">
    <name type="scientific">Methanoculleus marisnigri (strain ATCC 35101 / DSM 1498 / JR1)</name>
    <dbReference type="NCBI Taxonomy" id="368407"/>
    <lineage>
        <taxon>Archaea</taxon>
        <taxon>Methanobacteriati</taxon>
        <taxon>Methanobacteriota</taxon>
        <taxon>Stenosarchaea group</taxon>
        <taxon>Methanomicrobia</taxon>
        <taxon>Methanomicrobiales</taxon>
        <taxon>Methanomicrobiaceae</taxon>
        <taxon>Methanoculleus</taxon>
    </lineage>
</organism>
<dbReference type="Proteomes" id="UP000002146">
    <property type="component" value="Chromosome"/>
</dbReference>
<keyword evidence="3" id="KW-1185">Reference proteome</keyword>
<dbReference type="HOGENOM" id="CLU_2010123_0_0_2"/>
<protein>
    <submittedName>
        <fullName evidence="2">Uncharacterized protein</fullName>
    </submittedName>
</protein>
<dbReference type="EMBL" id="CP000562">
    <property type="protein sequence ID" value="ABN58008.1"/>
    <property type="molecule type" value="Genomic_DNA"/>
</dbReference>
<dbReference type="STRING" id="368407.Memar_2083"/>
<gene>
    <name evidence="2" type="ordered locus">Memar_2083</name>
</gene>
<accession>A3CXA8</accession>